<accession>A0A9D2JH94</accession>
<feature type="region of interest" description="Disordered" evidence="1">
    <location>
        <begin position="262"/>
        <end position="291"/>
    </location>
</feature>
<feature type="compositionally biased region" description="Gly residues" evidence="1">
    <location>
        <begin position="263"/>
        <end position="276"/>
    </location>
</feature>
<comment type="caution">
    <text evidence="3">The sequence shown here is derived from an EMBL/GenBank/DDBJ whole genome shotgun (WGS) entry which is preliminary data.</text>
</comment>
<keyword evidence="2" id="KW-0472">Membrane</keyword>
<reference evidence="3" key="2">
    <citation type="submission" date="2021-04" db="EMBL/GenBank/DDBJ databases">
        <authorList>
            <person name="Gilroy R."/>
        </authorList>
    </citation>
    <scope>NUCLEOTIDE SEQUENCE</scope>
    <source>
        <strain evidence="3">3436</strain>
    </source>
</reference>
<proteinExistence type="predicted"/>
<evidence type="ECO:0000256" key="1">
    <source>
        <dbReference type="SAM" id="MobiDB-lite"/>
    </source>
</evidence>
<feature type="transmembrane region" description="Helical" evidence="2">
    <location>
        <begin position="321"/>
        <end position="340"/>
    </location>
</feature>
<sequence>MNVSQIELPAGYEPTVTGDLPIRDGWIYVGLKPVEGSRVIGLNYYDEVNKTQVCEREMVVDKDATYVNTNDIPTIEGYEFISVGDLAINDGWVYVGVKPIETKVVGLNFFDEANYEQVCETYVEVPYDAIHLNTSKIELPDGYEFTTVGDLAINDGWIYVGVKCVKTLRIYWAIDNGDAADFADGSADTWTQELTWKHIHDEIALPQITVADGYVFNGWSVSGQNGEFWGPELKTMTVGDKFVADEKGGVISITANIVTREAGQGGSTGGNDGGSTGSSEQSGATAAAASAGNDTVVKTAAPADNSVKILPQTGFTAEAPAVFGGMLFAAMAGAGAYLFAMRKKLNETF</sequence>
<reference evidence="3" key="1">
    <citation type="journal article" date="2021" name="PeerJ">
        <title>Extensive microbial diversity within the chicken gut microbiome revealed by metagenomics and culture.</title>
        <authorList>
            <person name="Gilroy R."/>
            <person name="Ravi A."/>
            <person name="Getino M."/>
            <person name="Pursley I."/>
            <person name="Horton D.L."/>
            <person name="Alikhan N.F."/>
            <person name="Baker D."/>
            <person name="Gharbi K."/>
            <person name="Hall N."/>
            <person name="Watson M."/>
            <person name="Adriaenssens E.M."/>
            <person name="Foster-Nyarko E."/>
            <person name="Jarju S."/>
            <person name="Secka A."/>
            <person name="Antonio M."/>
            <person name="Oren A."/>
            <person name="Chaudhuri R.R."/>
            <person name="La Ragione R."/>
            <person name="Hildebrand F."/>
            <person name="Pallen M.J."/>
        </authorList>
    </citation>
    <scope>NUCLEOTIDE SEQUENCE</scope>
    <source>
        <strain evidence="3">3436</strain>
    </source>
</reference>
<keyword evidence="2" id="KW-1133">Transmembrane helix</keyword>
<evidence type="ECO:0000313" key="4">
    <source>
        <dbReference type="Proteomes" id="UP000824031"/>
    </source>
</evidence>
<feature type="compositionally biased region" description="Low complexity" evidence="1">
    <location>
        <begin position="277"/>
        <end position="291"/>
    </location>
</feature>
<organism evidence="3 4">
    <name type="scientific">Candidatus Gemmiger excrementavium</name>
    <dbReference type="NCBI Taxonomy" id="2838608"/>
    <lineage>
        <taxon>Bacteria</taxon>
        <taxon>Bacillati</taxon>
        <taxon>Bacillota</taxon>
        <taxon>Clostridia</taxon>
        <taxon>Eubacteriales</taxon>
        <taxon>Gemmiger</taxon>
    </lineage>
</organism>
<gene>
    <name evidence="3" type="ORF">H9810_07755</name>
</gene>
<dbReference type="AlphaFoldDB" id="A0A9D2JH94"/>
<protein>
    <submittedName>
        <fullName evidence="3">LPXTG cell wall anchor domain-containing protein</fullName>
    </submittedName>
</protein>
<evidence type="ECO:0000313" key="3">
    <source>
        <dbReference type="EMBL" id="HIZ48594.1"/>
    </source>
</evidence>
<dbReference type="EMBL" id="DXBO01000116">
    <property type="protein sequence ID" value="HIZ48594.1"/>
    <property type="molecule type" value="Genomic_DNA"/>
</dbReference>
<name>A0A9D2JH94_9FIRM</name>
<keyword evidence="2" id="KW-0812">Transmembrane</keyword>
<dbReference type="Proteomes" id="UP000824031">
    <property type="component" value="Unassembled WGS sequence"/>
</dbReference>
<dbReference type="NCBIfam" id="TIGR01167">
    <property type="entry name" value="LPXTG_anchor"/>
    <property type="match status" value="1"/>
</dbReference>
<evidence type="ECO:0000256" key="2">
    <source>
        <dbReference type="SAM" id="Phobius"/>
    </source>
</evidence>